<dbReference type="InterPro" id="IPR043502">
    <property type="entry name" value="DNA/RNA_pol_sf"/>
</dbReference>
<dbReference type="PROSITE" id="PS50878">
    <property type="entry name" value="RT_POL"/>
    <property type="match status" value="1"/>
</dbReference>
<dbReference type="PANTHER" id="PTHR47027">
    <property type="entry name" value="REVERSE TRANSCRIPTASE DOMAIN-CONTAINING PROTEIN"/>
    <property type="match status" value="1"/>
</dbReference>
<reference evidence="2 3" key="1">
    <citation type="submission" date="2023-09" db="EMBL/GenBank/DDBJ databases">
        <title>Nesidiocoris tenuis whole genome shotgun sequence.</title>
        <authorList>
            <person name="Shibata T."/>
            <person name="Shimoda M."/>
            <person name="Kobayashi T."/>
            <person name="Uehara T."/>
        </authorList>
    </citation>
    <scope>NUCLEOTIDE SEQUENCE [LARGE SCALE GENOMIC DNA]</scope>
    <source>
        <strain evidence="2 3">Japan</strain>
    </source>
</reference>
<protein>
    <submittedName>
        <fullName evidence="2">Reverse transcriptase (RNA-dependent DNA polymerase)</fullName>
    </submittedName>
</protein>
<keyword evidence="3" id="KW-1185">Reference proteome</keyword>
<dbReference type="PANTHER" id="PTHR47027:SF20">
    <property type="entry name" value="REVERSE TRANSCRIPTASE-LIKE PROTEIN WITH RNA-DIRECTED DNA POLYMERASE DOMAIN"/>
    <property type="match status" value="1"/>
</dbReference>
<evidence type="ECO:0000259" key="1">
    <source>
        <dbReference type="PROSITE" id="PS50878"/>
    </source>
</evidence>
<keyword evidence="2" id="KW-0808">Transferase</keyword>
<evidence type="ECO:0000313" key="2">
    <source>
        <dbReference type="EMBL" id="BET00808.1"/>
    </source>
</evidence>
<dbReference type="EMBL" id="AP028920">
    <property type="protein sequence ID" value="BET00808.1"/>
    <property type="molecule type" value="Genomic_DNA"/>
</dbReference>
<keyword evidence="2" id="KW-0695">RNA-directed DNA polymerase</keyword>
<dbReference type="Pfam" id="PF00078">
    <property type="entry name" value="RVT_1"/>
    <property type="match status" value="1"/>
</dbReference>
<dbReference type="SUPFAM" id="SSF56672">
    <property type="entry name" value="DNA/RNA polymerases"/>
    <property type="match status" value="1"/>
</dbReference>
<name>A0ABN7BDB1_9HEMI</name>
<proteinExistence type="predicted"/>
<gene>
    <name evidence="2" type="ORF">NTJ_13625</name>
</gene>
<evidence type="ECO:0000313" key="3">
    <source>
        <dbReference type="Proteomes" id="UP001307889"/>
    </source>
</evidence>
<feature type="domain" description="Reverse transcriptase" evidence="1">
    <location>
        <begin position="1"/>
        <end position="154"/>
    </location>
</feature>
<sequence>MGFSARFTNVIKSLYDKAHFSIKSGSQYTKSFDISEGILQGDVLSPVLFSLFVADFESFLRGRGVTGAQLDRGDDVPCLFYADDLVLLNESASGMRKVLGCLDEYCAINKLQVNSEKSKMVIFRKGGKTQDYKFRCAGKELELVSQFKYLGVVFSCSGKFSQQADAALKNGMAAASNVYPLINQAQSSSPKVWKTLFHALSSATALYGSEVWGIFYCEMIDKLQTRFFKTLLHLPRNTPDAYVRAELGLVSLKLTILKRALSWLAKVRAMDVSRFPSRCLARMEELGRSNPSTLSTDWFSQLGKLAMEFKFESALSFAVPKKDLGKAFESIKSQLLEQDAATVAISRFNDRFNYLLVPGSERSFLYSGMSLPLKRLISRIRVMGKKKTSLTFDKVRVYFDGDAPCSMCNTPDANDSFSHFFEACPIFRIDRKRFFGEYVLGLEQALYWYGVVSDKEARKVAGFVNTAVKQRALIENEGFLF</sequence>
<accession>A0ABN7BDB1</accession>
<keyword evidence="2" id="KW-0548">Nucleotidyltransferase</keyword>
<dbReference type="GO" id="GO:0003964">
    <property type="term" value="F:RNA-directed DNA polymerase activity"/>
    <property type="evidence" value="ECO:0007669"/>
    <property type="project" value="UniProtKB-KW"/>
</dbReference>
<dbReference type="InterPro" id="IPR000477">
    <property type="entry name" value="RT_dom"/>
</dbReference>
<organism evidence="2 3">
    <name type="scientific">Nesidiocoris tenuis</name>
    <dbReference type="NCBI Taxonomy" id="355587"/>
    <lineage>
        <taxon>Eukaryota</taxon>
        <taxon>Metazoa</taxon>
        <taxon>Ecdysozoa</taxon>
        <taxon>Arthropoda</taxon>
        <taxon>Hexapoda</taxon>
        <taxon>Insecta</taxon>
        <taxon>Pterygota</taxon>
        <taxon>Neoptera</taxon>
        <taxon>Paraneoptera</taxon>
        <taxon>Hemiptera</taxon>
        <taxon>Heteroptera</taxon>
        <taxon>Panheteroptera</taxon>
        <taxon>Cimicomorpha</taxon>
        <taxon>Miridae</taxon>
        <taxon>Dicyphina</taxon>
        <taxon>Nesidiocoris</taxon>
    </lineage>
</organism>
<dbReference type="Proteomes" id="UP001307889">
    <property type="component" value="Chromosome 12"/>
</dbReference>